<protein>
    <submittedName>
        <fullName evidence="3">Glutathione S-transferase</fullName>
    </submittedName>
</protein>
<evidence type="ECO:0000259" key="2">
    <source>
        <dbReference type="PROSITE" id="PS50405"/>
    </source>
</evidence>
<dbReference type="PROSITE" id="PS50405">
    <property type="entry name" value="GST_CTER"/>
    <property type="match status" value="1"/>
</dbReference>
<gene>
    <name evidence="3" type="ORF">SAMN05216236_11319</name>
</gene>
<keyword evidence="4" id="KW-1185">Reference proteome</keyword>
<dbReference type="InterPro" id="IPR036282">
    <property type="entry name" value="Glutathione-S-Trfase_C_sf"/>
</dbReference>
<dbReference type="GO" id="GO:0016740">
    <property type="term" value="F:transferase activity"/>
    <property type="evidence" value="ECO:0007669"/>
    <property type="project" value="UniProtKB-KW"/>
</dbReference>
<dbReference type="PROSITE" id="PS50404">
    <property type="entry name" value="GST_NTER"/>
    <property type="match status" value="1"/>
</dbReference>
<accession>A0A1I7BYM0</accession>
<dbReference type="PANTHER" id="PTHR44051">
    <property type="entry name" value="GLUTATHIONE S-TRANSFERASE-RELATED"/>
    <property type="match status" value="1"/>
</dbReference>
<evidence type="ECO:0000313" key="3">
    <source>
        <dbReference type="EMBL" id="SFT92293.1"/>
    </source>
</evidence>
<dbReference type="RefSeq" id="WP_027262739.1">
    <property type="nucleotide sequence ID" value="NZ_FPAW01000013.1"/>
</dbReference>
<dbReference type="OrthoDB" id="9810080at2"/>
<name>A0A1I7BYM0_9RHOB</name>
<dbReference type="SFLD" id="SFLDS00019">
    <property type="entry name" value="Glutathione_Transferase_(cytos"/>
    <property type="match status" value="1"/>
</dbReference>
<sequence>MYKVYGGIASRAFRVLWLLEELGQTYELIPSKPHDSAVIALNPSGKIPVLQDGTAALTDSTAILTYLADKHGGFTYSAGTIERARQDSLTHAVLDELDAVLWTAARHSFVLPEERRVPDVKDSLKWEFARNLDRLADRIEGPFLMGETMTIADIIATHCVNWAIGAKFPVENAAISDYAATMRDRPAFKRVREFQAA</sequence>
<dbReference type="Proteomes" id="UP000182466">
    <property type="component" value="Unassembled WGS sequence"/>
</dbReference>
<dbReference type="Gene3D" id="1.20.1050.10">
    <property type="match status" value="1"/>
</dbReference>
<organism evidence="3 4">
    <name type="scientific">Sedimentitalea nanhaiensis</name>
    <dbReference type="NCBI Taxonomy" id="999627"/>
    <lineage>
        <taxon>Bacteria</taxon>
        <taxon>Pseudomonadati</taxon>
        <taxon>Pseudomonadota</taxon>
        <taxon>Alphaproteobacteria</taxon>
        <taxon>Rhodobacterales</taxon>
        <taxon>Paracoccaceae</taxon>
        <taxon>Sedimentitalea</taxon>
    </lineage>
</organism>
<dbReference type="eggNOG" id="COG0625">
    <property type="taxonomic scope" value="Bacteria"/>
</dbReference>
<feature type="domain" description="GST N-terminal" evidence="1">
    <location>
        <begin position="1"/>
        <end position="75"/>
    </location>
</feature>
<dbReference type="InterPro" id="IPR010987">
    <property type="entry name" value="Glutathione-S-Trfase_C-like"/>
</dbReference>
<dbReference type="SUPFAM" id="SSF47616">
    <property type="entry name" value="GST C-terminal domain-like"/>
    <property type="match status" value="1"/>
</dbReference>
<evidence type="ECO:0000313" key="4">
    <source>
        <dbReference type="Proteomes" id="UP000182466"/>
    </source>
</evidence>
<dbReference type="PANTHER" id="PTHR44051:SF8">
    <property type="entry name" value="GLUTATHIONE S-TRANSFERASE GSTA"/>
    <property type="match status" value="1"/>
</dbReference>
<dbReference type="STRING" id="999627.SAMN05216236_11319"/>
<proteinExistence type="predicted"/>
<feature type="domain" description="GST C-terminal" evidence="2">
    <location>
        <begin position="79"/>
        <end position="197"/>
    </location>
</feature>
<dbReference type="AlphaFoldDB" id="A0A1I7BYM0"/>
<dbReference type="CDD" id="cd03046">
    <property type="entry name" value="GST_N_GTT1_like"/>
    <property type="match status" value="1"/>
</dbReference>
<dbReference type="SFLD" id="SFLDG00358">
    <property type="entry name" value="Main_(cytGST)"/>
    <property type="match status" value="1"/>
</dbReference>
<dbReference type="Gene3D" id="3.40.30.10">
    <property type="entry name" value="Glutaredoxin"/>
    <property type="match status" value="1"/>
</dbReference>
<dbReference type="SUPFAM" id="SSF52833">
    <property type="entry name" value="Thioredoxin-like"/>
    <property type="match status" value="1"/>
</dbReference>
<dbReference type="InterPro" id="IPR004045">
    <property type="entry name" value="Glutathione_S-Trfase_N"/>
</dbReference>
<dbReference type="EMBL" id="FPAW01000013">
    <property type="protein sequence ID" value="SFT92293.1"/>
    <property type="molecule type" value="Genomic_DNA"/>
</dbReference>
<dbReference type="Pfam" id="PF13417">
    <property type="entry name" value="GST_N_3"/>
    <property type="match status" value="1"/>
</dbReference>
<evidence type="ECO:0000259" key="1">
    <source>
        <dbReference type="PROSITE" id="PS50404"/>
    </source>
</evidence>
<keyword evidence="3" id="KW-0808">Transferase</keyword>
<reference evidence="3 4" key="1">
    <citation type="submission" date="2016-10" db="EMBL/GenBank/DDBJ databases">
        <authorList>
            <person name="de Groot N.N."/>
        </authorList>
    </citation>
    <scope>NUCLEOTIDE SEQUENCE [LARGE SCALE GENOMIC DNA]</scope>
    <source>
        <strain evidence="3 4">CGMCC 1.10959</strain>
    </source>
</reference>
<dbReference type="InterPro" id="IPR040079">
    <property type="entry name" value="Glutathione_S-Trfase"/>
</dbReference>
<dbReference type="InterPro" id="IPR036249">
    <property type="entry name" value="Thioredoxin-like_sf"/>
</dbReference>